<evidence type="ECO:0000256" key="3">
    <source>
        <dbReference type="SAM" id="Coils"/>
    </source>
</evidence>
<sequence length="531" mass="60922">MVPLPLFKLGGLFIRHVSKYGANWIKAQAHDHPRFRKSAAKYGQLMHQINMRMSVTLLRDVEAERRAKEKAEAPTVKTEEETRQDEAKAKKNQKEAPKSIWRRKFRPLPETKAVDLFADVIGDAFILSVAISLILYEYIRAQGKPDSNGQKIAALDEKLKELIQREKELEEAKQQQQNKVETLEQAIEEMRNATRKQKKWQEQSLETHDLAIQVPRHNSDNREFFRLLLLSASDVELSGAAMARIERLYHQTGGRQVGIIFLLQEKSPNGNGTISYMNLQSSLLSAFDMPTIPLFSTRSRSLLDTLFKFQRQLVATREEIHIPRARPAAITLLPYCSLKPPMPEHPKNLLSDICHTVGELAGIATTRDGRTYIRSLISGSRNLWCNKYWNTRTRSQGRDHRRDYKNWHCTLLADEHVAQFLGDMRTSFHSIIRLWKSINLAGVDFFQLLIAKGSMTANWNIDQELLLTLLGLSVDLSLSKSFDQFDIHFKGTDEDFIIFVDDAKAAKDWKNDKSIPLSQVVSSFKVFVTHK</sequence>
<dbReference type="SUPFAM" id="SSF89895">
    <property type="entry name" value="FYSH domain"/>
    <property type="match status" value="1"/>
</dbReference>
<dbReference type="EMBL" id="QGML01000002">
    <property type="protein sequence ID" value="TVY94552.1"/>
    <property type="molecule type" value="Genomic_DNA"/>
</dbReference>
<proteinExistence type="inferred from homology"/>
<evidence type="ECO:0000256" key="4">
    <source>
        <dbReference type="SAM" id="MobiDB-lite"/>
    </source>
</evidence>
<feature type="domain" description="Ribosome maturation protein SDO1/SBDS N-terminal" evidence="5">
    <location>
        <begin position="487"/>
        <end position="531"/>
    </location>
</feature>
<dbReference type="Gene3D" id="3.30.1250.10">
    <property type="entry name" value="Ribosome maturation protein SBDS, N-terminal domain"/>
    <property type="match status" value="1"/>
</dbReference>
<dbReference type="Pfam" id="PF07047">
    <property type="entry name" value="OPA3"/>
    <property type="match status" value="1"/>
</dbReference>
<accession>A0A559MNL2</accession>
<dbReference type="Proteomes" id="UP000315522">
    <property type="component" value="Unassembled WGS sequence"/>
</dbReference>
<evidence type="ECO:0000256" key="2">
    <source>
        <dbReference type="ARBA" id="ARBA00023054"/>
    </source>
</evidence>
<reference evidence="6 7" key="1">
    <citation type="submission" date="2018-05" db="EMBL/GenBank/DDBJ databases">
        <title>Genome sequencing and assembly of the regulated plant pathogen Lachnellula willkommii and related sister species for the development of diagnostic species identification markers.</title>
        <authorList>
            <person name="Giroux E."/>
            <person name="Bilodeau G."/>
        </authorList>
    </citation>
    <scope>NUCLEOTIDE SEQUENCE [LARGE SCALE GENOMIC DNA]</scope>
    <source>
        <strain evidence="6 7">CBS 172.35</strain>
    </source>
</reference>
<dbReference type="PANTHER" id="PTHR12499:SF0">
    <property type="entry name" value="OPTIC ATROPHY 3 PROTEIN"/>
    <property type="match status" value="1"/>
</dbReference>
<dbReference type="InterPro" id="IPR010754">
    <property type="entry name" value="OPA3-like"/>
</dbReference>
<dbReference type="InterPro" id="IPR036786">
    <property type="entry name" value="Ribosome_mat_SBDS_N_sf"/>
</dbReference>
<feature type="region of interest" description="Disordered" evidence="4">
    <location>
        <begin position="66"/>
        <end position="98"/>
    </location>
</feature>
<dbReference type="PANTHER" id="PTHR12499">
    <property type="entry name" value="OPTIC ATROPHY 3 PROTEIN OPA3"/>
    <property type="match status" value="1"/>
</dbReference>
<protein>
    <recommendedName>
        <fullName evidence="5">Ribosome maturation protein SDO1/SBDS N-terminal domain-containing protein</fullName>
    </recommendedName>
</protein>
<evidence type="ECO:0000313" key="7">
    <source>
        <dbReference type="Proteomes" id="UP000315522"/>
    </source>
</evidence>
<comment type="similarity">
    <text evidence="1">Belongs to the OPA3 family.</text>
</comment>
<evidence type="ECO:0000313" key="6">
    <source>
        <dbReference type="EMBL" id="TVY94552.1"/>
    </source>
</evidence>
<gene>
    <name evidence="6" type="ORF">LAWI1_G000006</name>
</gene>
<organism evidence="6 7">
    <name type="scientific">Lachnellula willkommii</name>
    <dbReference type="NCBI Taxonomy" id="215461"/>
    <lineage>
        <taxon>Eukaryota</taxon>
        <taxon>Fungi</taxon>
        <taxon>Dikarya</taxon>
        <taxon>Ascomycota</taxon>
        <taxon>Pezizomycotina</taxon>
        <taxon>Leotiomycetes</taxon>
        <taxon>Helotiales</taxon>
        <taxon>Lachnaceae</taxon>
        <taxon>Lachnellula</taxon>
    </lineage>
</organism>
<comment type="caution">
    <text evidence="6">The sequence shown here is derived from an EMBL/GenBank/DDBJ whole genome shotgun (WGS) entry which is preliminary data.</text>
</comment>
<dbReference type="GO" id="GO:0005739">
    <property type="term" value="C:mitochondrion"/>
    <property type="evidence" value="ECO:0007669"/>
    <property type="project" value="TreeGrafter"/>
</dbReference>
<keyword evidence="7" id="KW-1185">Reference proteome</keyword>
<feature type="coiled-coil region" evidence="3">
    <location>
        <begin position="152"/>
        <end position="203"/>
    </location>
</feature>
<dbReference type="GO" id="GO:0019216">
    <property type="term" value="P:regulation of lipid metabolic process"/>
    <property type="evidence" value="ECO:0007669"/>
    <property type="project" value="TreeGrafter"/>
</dbReference>
<dbReference type="AlphaFoldDB" id="A0A559MNL2"/>
<dbReference type="Pfam" id="PF01172">
    <property type="entry name" value="SBDS_N"/>
    <property type="match status" value="1"/>
</dbReference>
<name>A0A559MNL2_9HELO</name>
<keyword evidence="2 3" id="KW-0175">Coiled coil</keyword>
<feature type="compositionally biased region" description="Basic and acidic residues" evidence="4">
    <location>
        <begin position="66"/>
        <end position="97"/>
    </location>
</feature>
<evidence type="ECO:0000259" key="5">
    <source>
        <dbReference type="Pfam" id="PF01172"/>
    </source>
</evidence>
<dbReference type="InterPro" id="IPR019783">
    <property type="entry name" value="SDO1/SBDS_N"/>
</dbReference>
<evidence type="ECO:0000256" key="1">
    <source>
        <dbReference type="ARBA" id="ARBA00007584"/>
    </source>
</evidence>